<dbReference type="Proteomes" id="UP000814176">
    <property type="component" value="Unassembled WGS sequence"/>
</dbReference>
<dbReference type="GO" id="GO:0016740">
    <property type="term" value="F:transferase activity"/>
    <property type="evidence" value="ECO:0007669"/>
    <property type="project" value="UniProtKB-KW"/>
</dbReference>
<keyword evidence="4 10" id="KW-0808">Transferase</keyword>
<evidence type="ECO:0000256" key="1">
    <source>
        <dbReference type="ARBA" id="ARBA00004141"/>
    </source>
</evidence>
<dbReference type="RefSeq" id="XP_047778652.1">
    <property type="nucleotide sequence ID" value="XM_047925950.1"/>
</dbReference>
<organism evidence="10 11">
    <name type="scientific">Rhodofomes roseus</name>
    <dbReference type="NCBI Taxonomy" id="34475"/>
    <lineage>
        <taxon>Eukaryota</taxon>
        <taxon>Fungi</taxon>
        <taxon>Dikarya</taxon>
        <taxon>Basidiomycota</taxon>
        <taxon>Agaricomycotina</taxon>
        <taxon>Agaricomycetes</taxon>
        <taxon>Polyporales</taxon>
        <taxon>Rhodofomes</taxon>
    </lineage>
</organism>
<comment type="caution">
    <text evidence="10">The sequence shown here is derived from an EMBL/GenBank/DDBJ whole genome shotgun (WGS) entry which is preliminary data.</text>
</comment>
<name>A0ABQ8KF71_9APHY</name>
<gene>
    <name evidence="10" type="ORF">C8Q71DRAFT_80121</name>
</gene>
<dbReference type="PANTHER" id="PTHR31595:SF57">
    <property type="entry name" value="OS04G0481900 PROTEIN"/>
    <property type="match status" value="1"/>
</dbReference>
<keyword evidence="11" id="KW-1185">Reference proteome</keyword>
<evidence type="ECO:0000259" key="9">
    <source>
        <dbReference type="Pfam" id="PF13813"/>
    </source>
</evidence>
<proteinExistence type="inferred from homology"/>
<reference evidence="10 11" key="1">
    <citation type="journal article" date="2021" name="Environ. Microbiol.">
        <title>Gene family expansions and transcriptome signatures uncover fungal adaptations to wood decay.</title>
        <authorList>
            <person name="Hage H."/>
            <person name="Miyauchi S."/>
            <person name="Viragh M."/>
            <person name="Drula E."/>
            <person name="Min B."/>
            <person name="Chaduli D."/>
            <person name="Navarro D."/>
            <person name="Favel A."/>
            <person name="Norest M."/>
            <person name="Lesage-Meessen L."/>
            <person name="Balint B."/>
            <person name="Merenyi Z."/>
            <person name="de Eugenio L."/>
            <person name="Morin E."/>
            <person name="Martinez A.T."/>
            <person name="Baldrian P."/>
            <person name="Stursova M."/>
            <person name="Martinez M.J."/>
            <person name="Novotny C."/>
            <person name="Magnuson J.K."/>
            <person name="Spatafora J.W."/>
            <person name="Maurice S."/>
            <person name="Pangilinan J."/>
            <person name="Andreopoulos W."/>
            <person name="LaButti K."/>
            <person name="Hundley H."/>
            <person name="Na H."/>
            <person name="Kuo A."/>
            <person name="Barry K."/>
            <person name="Lipzen A."/>
            <person name="Henrissat B."/>
            <person name="Riley R."/>
            <person name="Ahrendt S."/>
            <person name="Nagy L.G."/>
            <person name="Grigoriev I.V."/>
            <person name="Martin F."/>
            <person name="Rosso M.N."/>
        </authorList>
    </citation>
    <scope>NUCLEOTIDE SEQUENCE [LARGE SCALE GENOMIC DNA]</scope>
    <source>
        <strain evidence="10 11">CIRM-BRFM 1785</strain>
    </source>
</reference>
<dbReference type="PANTHER" id="PTHR31595">
    <property type="entry name" value="LONG-CHAIN-ALCOHOL O-FATTY-ACYLTRANSFERASE 3-RELATED"/>
    <property type="match status" value="1"/>
</dbReference>
<evidence type="ECO:0000256" key="6">
    <source>
        <dbReference type="ARBA" id="ARBA00022989"/>
    </source>
</evidence>
<dbReference type="Pfam" id="PF13813">
    <property type="entry name" value="MBOAT_2"/>
    <property type="match status" value="1"/>
</dbReference>
<keyword evidence="7 8" id="KW-0472">Membrane</keyword>
<dbReference type="InterPro" id="IPR032805">
    <property type="entry name" value="Wax_synthase_dom"/>
</dbReference>
<sequence>MGGAMVMNTTDDNATAPVVPLLVASNLVVASLLVSSLPFLWRLGGTVLCCAIWLAAYCGGSGDYPTGCVLTIQACTALYLLWMTNPIRDFRHERDYTAPDELPFLRRVHWALCIMNNPRGVGWNYQVANVPPPPSESRWYFVRRRLRRAFYYYMLLDLIQCYEHQHPLFSLRGTGGPSVTSQGYLLRPVDVFARVASVAFELAMQHALFAAAMVTLGLSLPRDWPDIYGRWSDAYTVRRFWGRSYHQMLRRVTASTGKLVCRVLSLRSGSWASSYTQLYVGFAVSGLIHCGGDFMVNRKLVGVSFPFFISQAVAITVEDAAIGAAHRARLRLPAGLVHLIGYIWVFIWMNISCPWYIDWSLREGVIDVDRVPFSLISLVSSGTNAGAVFFYAILFSMKS</sequence>
<evidence type="ECO:0000256" key="3">
    <source>
        <dbReference type="ARBA" id="ARBA00007282"/>
    </source>
</evidence>
<comment type="similarity">
    <text evidence="3">Belongs to the wax synthase family.</text>
</comment>
<dbReference type="InterPro" id="IPR044851">
    <property type="entry name" value="Wax_synthase"/>
</dbReference>
<evidence type="ECO:0000256" key="4">
    <source>
        <dbReference type="ARBA" id="ARBA00022679"/>
    </source>
</evidence>
<feature type="domain" description="Wax synthase" evidence="9">
    <location>
        <begin position="224"/>
        <end position="309"/>
    </location>
</feature>
<feature type="transmembrane region" description="Helical" evidence="8">
    <location>
        <begin position="373"/>
        <end position="394"/>
    </location>
</feature>
<dbReference type="GeneID" id="72006682"/>
<feature type="transmembrane region" description="Helical" evidence="8">
    <location>
        <begin position="39"/>
        <end position="58"/>
    </location>
</feature>
<evidence type="ECO:0000256" key="2">
    <source>
        <dbReference type="ARBA" id="ARBA00005179"/>
    </source>
</evidence>
<evidence type="ECO:0000313" key="11">
    <source>
        <dbReference type="Proteomes" id="UP000814176"/>
    </source>
</evidence>
<dbReference type="EMBL" id="JADCUA010000011">
    <property type="protein sequence ID" value="KAH9836367.1"/>
    <property type="molecule type" value="Genomic_DNA"/>
</dbReference>
<protein>
    <submittedName>
        <fullName evidence="10">Membrane bound O-acyl transferase family-domain-containing protein</fullName>
    </submittedName>
</protein>
<evidence type="ECO:0000256" key="5">
    <source>
        <dbReference type="ARBA" id="ARBA00022692"/>
    </source>
</evidence>
<keyword evidence="5 8" id="KW-0812">Transmembrane</keyword>
<comment type="pathway">
    <text evidence="2">Secondary metabolite biosynthesis.</text>
</comment>
<feature type="transmembrane region" description="Helical" evidence="8">
    <location>
        <begin position="64"/>
        <end position="82"/>
    </location>
</feature>
<feature type="transmembrane region" description="Helical" evidence="8">
    <location>
        <begin position="336"/>
        <end position="357"/>
    </location>
</feature>
<accession>A0ABQ8KF71</accession>
<evidence type="ECO:0000256" key="8">
    <source>
        <dbReference type="SAM" id="Phobius"/>
    </source>
</evidence>
<feature type="transmembrane region" description="Helical" evidence="8">
    <location>
        <begin position="14"/>
        <end position="34"/>
    </location>
</feature>
<evidence type="ECO:0000256" key="7">
    <source>
        <dbReference type="ARBA" id="ARBA00023136"/>
    </source>
</evidence>
<keyword evidence="6 8" id="KW-1133">Transmembrane helix</keyword>
<comment type="subcellular location">
    <subcellularLocation>
        <location evidence="1">Membrane</location>
        <topology evidence="1">Multi-pass membrane protein</topology>
    </subcellularLocation>
</comment>
<evidence type="ECO:0000313" key="10">
    <source>
        <dbReference type="EMBL" id="KAH9836367.1"/>
    </source>
</evidence>